<evidence type="ECO:0000313" key="1">
    <source>
        <dbReference type="EMBL" id="QZE57764.1"/>
    </source>
</evidence>
<proteinExistence type="predicted"/>
<keyword evidence="2" id="KW-1185">Reference proteome</keyword>
<gene>
    <name evidence="1" type="ORF">pEaSNUABM17_00218</name>
</gene>
<protein>
    <submittedName>
        <fullName evidence="1">Uncharacterized protein</fullName>
    </submittedName>
</protein>
<dbReference type="Proteomes" id="UP000827911">
    <property type="component" value="Segment"/>
</dbReference>
<evidence type="ECO:0000313" key="2">
    <source>
        <dbReference type="Proteomes" id="UP000827911"/>
    </source>
</evidence>
<accession>A0AAE7XJT8</accession>
<dbReference type="EMBL" id="MZ443777">
    <property type="protein sequence ID" value="QZE57764.1"/>
    <property type="molecule type" value="Genomic_DNA"/>
</dbReference>
<name>A0AAE7XJT8_9CAUD</name>
<organism evidence="1 2">
    <name type="scientific">Erwinia phage pEa_SNUABM_17</name>
    <dbReference type="NCBI Taxonomy" id="2869545"/>
    <lineage>
        <taxon>Viruses</taxon>
        <taxon>Duplodnaviria</taxon>
        <taxon>Heunggongvirae</taxon>
        <taxon>Uroviricota</taxon>
        <taxon>Caudoviricetes</taxon>
        <taxon>Alexandravirus</taxon>
        <taxon>Alexandravirus SNUABM17</taxon>
    </lineage>
</organism>
<reference evidence="1 2" key="1">
    <citation type="submission" date="2021-06" db="EMBL/GenBank/DDBJ databases">
        <title>Complete genome sequence of Erwinia phage pEa_SNUABM_17.</title>
        <authorList>
            <person name="Kim S.G."/>
            <person name="Park S.C."/>
        </authorList>
    </citation>
    <scope>NUCLEOTIDE SEQUENCE [LARGE SCALE GENOMIC DNA]</scope>
</reference>
<sequence>MSSFMKKGKAVLTRNPTYQELEPLVWVRDNVVEKCPYDGPEKHEAEYRRQINLFFWHVLQSSIYPTKRKKFEKFGAVWVPFSRKLGVKELPMVFGCENTLRGPVGPRWERTEKHFSRALEWLIANVMDYKRYKKKTPTSPGRCREFRIKRRCLDAMYPNRPKSNREILELTRLYSPLKAVQERFGQTILEMISAAANKPFKPRKHDLSGGEAKYGLKSNRDRAARKLYTAVLKKIGPNEIAIDPILDYLTVKSFRGTRKALKQYHQVMSCLQAILSGPIQIVSEEPLIIRYYPAYTIAKVGGRLFEQGGGFQSFPAVLKQACSVIGDNWDMESSQLNIIRKEFADNGIVCPFLDDVHSVNDIVDKLQKANPNNTRLSKKLVKICFYGTLFSADRLVKSPKASAVMALRPHFKNLSEVYDFVESWNIDCKHFITALQQLCDIYSKRFRYTSDGMLLTCDTGAKYVLEHDECISSRKVRRRTMSHCISGIESSHLFEAILSGNVEIVYSLEHDGALMKSKGDVKSAKAKFIIKKFSDTLDFMGDD</sequence>